<dbReference type="EMBL" id="NJGJ01000001">
    <property type="protein sequence ID" value="PGH24147.1"/>
    <property type="molecule type" value="Genomic_DNA"/>
</dbReference>
<proteinExistence type="predicted"/>
<dbReference type="Pfam" id="PF15738">
    <property type="entry name" value="YafQ_toxin"/>
    <property type="match status" value="1"/>
</dbReference>
<protein>
    <submittedName>
        <fullName evidence="3">Type II toxin-antitoxin system mRNA interferase toxin, RelE/StbE family</fullName>
    </submittedName>
</protein>
<dbReference type="GO" id="GO:0004521">
    <property type="term" value="F:RNA endonuclease activity"/>
    <property type="evidence" value="ECO:0007669"/>
    <property type="project" value="TreeGrafter"/>
</dbReference>
<accession>A0A2B7YU36</accession>
<dbReference type="Proteomes" id="UP000226179">
    <property type="component" value="Unassembled WGS sequence"/>
</dbReference>
<dbReference type="InterPro" id="IPR004386">
    <property type="entry name" value="Toxin_YafQ-like"/>
</dbReference>
<dbReference type="RefSeq" id="WP_158411197.1">
    <property type="nucleotide sequence ID" value="NZ_CP077150.1"/>
</dbReference>
<dbReference type="GO" id="GO:0006402">
    <property type="term" value="P:mRNA catabolic process"/>
    <property type="evidence" value="ECO:0007669"/>
    <property type="project" value="TreeGrafter"/>
</dbReference>
<dbReference type="Gene3D" id="3.30.2310.20">
    <property type="entry name" value="RelE-like"/>
    <property type="match status" value="1"/>
</dbReference>
<dbReference type="GO" id="GO:0006415">
    <property type="term" value="P:translational termination"/>
    <property type="evidence" value="ECO:0007669"/>
    <property type="project" value="TreeGrafter"/>
</dbReference>
<gene>
    <name evidence="3" type="ORF">RN90_01005</name>
</gene>
<dbReference type="NCBIfam" id="TIGR02385">
    <property type="entry name" value="RelE_StbE"/>
    <property type="match status" value="1"/>
</dbReference>
<dbReference type="PANTHER" id="PTHR40588">
    <property type="entry name" value="MRNA INTERFERASE TOXIN YAFQ"/>
    <property type="match status" value="1"/>
</dbReference>
<evidence type="ECO:0000256" key="2">
    <source>
        <dbReference type="PIRSR" id="PIRSR006156-1"/>
    </source>
</evidence>
<evidence type="ECO:0000313" key="3">
    <source>
        <dbReference type="EMBL" id="PGH24147.1"/>
    </source>
</evidence>
<name>A0A2B7YU36_9FUSO</name>
<evidence type="ECO:0000256" key="1">
    <source>
        <dbReference type="ARBA" id="ARBA00022649"/>
    </source>
</evidence>
<evidence type="ECO:0000313" key="4">
    <source>
        <dbReference type="Proteomes" id="UP000226179"/>
    </source>
</evidence>
<dbReference type="InterPro" id="IPR007712">
    <property type="entry name" value="RelE/ParE_toxin"/>
</dbReference>
<dbReference type="PIRSF" id="PIRSF006156">
    <property type="entry name" value="YafQ"/>
    <property type="match status" value="1"/>
</dbReference>
<dbReference type="SUPFAM" id="SSF143011">
    <property type="entry name" value="RelE-like"/>
    <property type="match status" value="1"/>
</dbReference>
<keyword evidence="1" id="KW-1277">Toxin-antitoxin system</keyword>
<organism evidence="3 4">
    <name type="scientific">Fusobacterium animalis</name>
    <dbReference type="NCBI Taxonomy" id="76859"/>
    <lineage>
        <taxon>Bacteria</taxon>
        <taxon>Fusobacteriati</taxon>
        <taxon>Fusobacteriota</taxon>
        <taxon>Fusobacteriia</taxon>
        <taxon>Fusobacteriales</taxon>
        <taxon>Fusobacteriaceae</taxon>
        <taxon>Fusobacterium</taxon>
    </lineage>
</organism>
<comment type="caution">
    <text evidence="3">The sequence shown here is derived from an EMBL/GenBank/DDBJ whole genome shotgun (WGS) entry which is preliminary data.</text>
</comment>
<dbReference type="InterPro" id="IPR035093">
    <property type="entry name" value="RelE/ParE_toxin_dom_sf"/>
</dbReference>
<dbReference type="AlphaFoldDB" id="A0A2B7YU36"/>
<sequence>MSKKEIKYQLDPTNKYLNDLKLAKKQGKNLDKLDEIVDILAAGKQLESKYKDHKLNGKYQGYRECHIEADWLLIYKKFDNILVLILLRTGSHSELF</sequence>
<reference evidence="3 4" key="1">
    <citation type="submission" date="2017-06" db="EMBL/GenBank/DDBJ databases">
        <title>Draft genome sequence of Fusobacterium nucleatum subsp. animalis KCOM 1280 (=ChDC F318).</title>
        <authorList>
            <person name="Kook J.-K."/>
            <person name="Park S.-N."/>
            <person name="Lim Y.K."/>
            <person name="Roh H."/>
        </authorList>
    </citation>
    <scope>NUCLEOTIDE SEQUENCE [LARGE SCALE GENOMIC DNA]</scope>
    <source>
        <strain evidence="4">KCOM 1280 ( ChDC F318)</strain>
    </source>
</reference>
<dbReference type="PANTHER" id="PTHR40588:SF1">
    <property type="entry name" value="MRNA INTERFERASE TOXIN YAFQ"/>
    <property type="match status" value="1"/>
</dbReference>
<feature type="active site" description="Proton donor" evidence="2">
    <location>
        <position position="92"/>
    </location>
</feature>